<evidence type="ECO:0000256" key="7">
    <source>
        <dbReference type="ARBA" id="ARBA00022771"/>
    </source>
</evidence>
<evidence type="ECO:0000256" key="13">
    <source>
        <dbReference type="ARBA" id="ARBA00033341"/>
    </source>
</evidence>
<dbReference type="GO" id="GO:0006289">
    <property type="term" value="P:nucleotide-excision repair"/>
    <property type="evidence" value="ECO:0007669"/>
    <property type="project" value="UniProtKB-UniRule"/>
</dbReference>
<keyword evidence="12 14" id="KW-0539">Nucleus</keyword>
<dbReference type="InterPro" id="IPR004600">
    <property type="entry name" value="TFIIH_Tfb4/GTF2H3"/>
</dbReference>
<evidence type="ECO:0000256" key="5">
    <source>
        <dbReference type="ARBA" id="ARBA00022723"/>
    </source>
</evidence>
<keyword evidence="6 14" id="KW-0227">DNA damage</keyword>
<dbReference type="PANTHER" id="PTHR12831">
    <property type="entry name" value="TRANSCRIPTION INITIATION FACTOR IIH TFIIH , POLYPEPTIDE 3-RELATED"/>
    <property type="match status" value="1"/>
</dbReference>
<evidence type="ECO:0000256" key="4">
    <source>
        <dbReference type="ARBA" id="ARBA00021280"/>
    </source>
</evidence>
<dbReference type="Proteomes" id="UP000664521">
    <property type="component" value="Unassembled WGS sequence"/>
</dbReference>
<organism evidence="16 17">
    <name type="scientific">Heterodermia speciosa</name>
    <dbReference type="NCBI Taxonomy" id="116794"/>
    <lineage>
        <taxon>Eukaryota</taxon>
        <taxon>Fungi</taxon>
        <taxon>Dikarya</taxon>
        <taxon>Ascomycota</taxon>
        <taxon>Pezizomycotina</taxon>
        <taxon>Lecanoromycetes</taxon>
        <taxon>OSLEUM clade</taxon>
        <taxon>Lecanoromycetidae</taxon>
        <taxon>Caliciales</taxon>
        <taxon>Physciaceae</taxon>
        <taxon>Heterodermia</taxon>
    </lineage>
</organism>
<evidence type="ECO:0000256" key="14">
    <source>
        <dbReference type="RuleBase" id="RU368090"/>
    </source>
</evidence>
<evidence type="ECO:0000313" key="16">
    <source>
        <dbReference type="EMBL" id="CAF9917065.1"/>
    </source>
</evidence>
<keyword evidence="11 14" id="KW-0234">DNA repair</keyword>
<dbReference type="GO" id="GO:0000439">
    <property type="term" value="C:transcription factor TFIIH core complex"/>
    <property type="evidence" value="ECO:0007669"/>
    <property type="project" value="UniProtKB-UniRule"/>
</dbReference>
<evidence type="ECO:0000256" key="12">
    <source>
        <dbReference type="ARBA" id="ARBA00023242"/>
    </source>
</evidence>
<dbReference type="Gene3D" id="3.40.50.410">
    <property type="entry name" value="von Willebrand factor, type A domain"/>
    <property type="match status" value="1"/>
</dbReference>
<dbReference type="InterPro" id="IPR036465">
    <property type="entry name" value="vWFA_dom_sf"/>
</dbReference>
<keyword evidence="8 14" id="KW-0862">Zinc</keyword>
<proteinExistence type="inferred from homology"/>
<dbReference type="OrthoDB" id="17307at2759"/>
<dbReference type="AlphaFoldDB" id="A0A8H3IDR9"/>
<dbReference type="GO" id="GO:0005675">
    <property type="term" value="C:transcription factor TFIIH holo complex"/>
    <property type="evidence" value="ECO:0007669"/>
    <property type="project" value="UniProtKB-UniRule"/>
</dbReference>
<comment type="similarity">
    <text evidence="3 14">Belongs to the TFB4 family.</text>
</comment>
<evidence type="ECO:0000313" key="17">
    <source>
        <dbReference type="Proteomes" id="UP000664521"/>
    </source>
</evidence>
<dbReference type="PANTHER" id="PTHR12831:SF0">
    <property type="entry name" value="GENERAL TRANSCRIPTION FACTOR IIH SUBUNIT 3"/>
    <property type="match status" value="1"/>
</dbReference>
<dbReference type="GO" id="GO:0008270">
    <property type="term" value="F:zinc ion binding"/>
    <property type="evidence" value="ECO:0007669"/>
    <property type="project" value="UniProtKB-KW"/>
</dbReference>
<dbReference type="Pfam" id="PF03850">
    <property type="entry name" value="Tfb4"/>
    <property type="match status" value="1"/>
</dbReference>
<keyword evidence="17" id="KW-1185">Reference proteome</keyword>
<evidence type="ECO:0000256" key="10">
    <source>
        <dbReference type="ARBA" id="ARBA00023163"/>
    </source>
</evidence>
<comment type="function">
    <text evidence="1 14">Component of the general transcription and DNA repair factor IIH (TFIIH) core complex, which is involved in general and transcription-coupled nucleotide excision repair (NER) of damaged DNA and, when complexed to TFIIK, in RNA transcription by RNA polymerase II. In NER, TFIIH acts by opening DNA around the lesion to allow the excision of the damaged oligonucleotide and its replacement by a new DNA fragment. In transcription, TFIIH has an essential role in transcription initiation. When the pre-initiation complex (PIC) has been established, TFIIH is required for promoter opening and promoter escape. Phosphorylation of the C-terminal tail (CTD) of the largest subunit of RNA polymerase II by the kinase module TFIIK controls the initiation of transcription.</text>
</comment>
<feature type="compositionally biased region" description="Basic and acidic residues" evidence="15">
    <location>
        <begin position="7"/>
        <end position="31"/>
    </location>
</feature>
<accession>A0A8H3IDR9</accession>
<keyword evidence="9 14" id="KW-0805">Transcription regulation</keyword>
<evidence type="ECO:0000256" key="9">
    <source>
        <dbReference type="ARBA" id="ARBA00023015"/>
    </source>
</evidence>
<keyword evidence="10 14" id="KW-0804">Transcription</keyword>
<feature type="region of interest" description="Disordered" evidence="15">
    <location>
        <begin position="1"/>
        <end position="39"/>
    </location>
</feature>
<dbReference type="FunFam" id="3.40.50.410:FF:000084">
    <property type="entry name" value="Transcription factor TFIIH subunit Tfb4, putative"/>
    <property type="match status" value="1"/>
</dbReference>
<gene>
    <name evidence="16" type="primary">TFB4</name>
    <name evidence="16" type="ORF">HETSPECPRED_003101</name>
</gene>
<sequence length="412" mass="44350">MSYCRPNSEKGGLKPKAKQESTPEAAAEKPWPEGGTWVHLSPQDLTRLGKMEAIDSSEHYEKTKEESPASLLVIILDTNPHAWFALDDQLPLTSAIAHICVFINAHLAFNDANKVAVIASHNQRAVFLYPTPPTAATQHDASTAQNDSSADVEMVDASNGTSANPSSADANKYRPFHQVQQAMTSAIQKLMDETKPESLASTTAIAGALTLALTYINKQTILANSVLPSSDTNATGAHDENAPVLLTSRILILSVSGDLANQYIPIMNTIFACQRKSIPIDIAKIAGDSVFLQQASDATKGIFIQVEHPQGLLQYLMMGFLSDPTSRQHLISATQAGVDFRAACFCHRKVIDMGYVCSICLSIFCSPPEGSVCLTCGTHLSLGDYGKVPAVIPKKKKDKKGKAKEKVADTEN</sequence>
<dbReference type="EMBL" id="CAJPDS010000019">
    <property type="protein sequence ID" value="CAF9917065.1"/>
    <property type="molecule type" value="Genomic_DNA"/>
</dbReference>
<evidence type="ECO:0000256" key="3">
    <source>
        <dbReference type="ARBA" id="ARBA00005273"/>
    </source>
</evidence>
<protein>
    <recommendedName>
        <fullName evidence="4 14">General transcription and DNA repair factor IIH subunit TFB4</fullName>
        <shortName evidence="14">TFIIH subunit TFB4</shortName>
    </recommendedName>
    <alternativeName>
        <fullName evidence="13 14">RNA polymerase II transcription factor B subunit 4</fullName>
    </alternativeName>
</protein>
<name>A0A8H3IDR9_9LECA</name>
<keyword evidence="7 14" id="KW-0863">Zinc-finger</keyword>
<evidence type="ECO:0000256" key="11">
    <source>
        <dbReference type="ARBA" id="ARBA00023204"/>
    </source>
</evidence>
<evidence type="ECO:0000256" key="15">
    <source>
        <dbReference type="SAM" id="MobiDB-lite"/>
    </source>
</evidence>
<keyword evidence="5 14" id="KW-0479">Metal-binding</keyword>
<comment type="subunit">
    <text evidence="14">Component of the 7-subunit TFIIH core complex composed of XPB/SSL2, XPD/RAD3, SSL1, TFB1, TFB2, TFB4 and TFB5, which is active in NER. The core complex associates with the 3-subunit CTD-kinase module TFIIK composed of CCL1, KIN28 and TFB3 to form the 10-subunit holoenzyme (holo-TFIIH) active in transcription.</text>
</comment>
<evidence type="ECO:0000256" key="8">
    <source>
        <dbReference type="ARBA" id="ARBA00022833"/>
    </source>
</evidence>
<comment type="subcellular location">
    <subcellularLocation>
        <location evidence="2 14">Nucleus</location>
    </subcellularLocation>
</comment>
<dbReference type="GO" id="GO:0006355">
    <property type="term" value="P:regulation of DNA-templated transcription"/>
    <property type="evidence" value="ECO:0007669"/>
    <property type="project" value="InterPro"/>
</dbReference>
<comment type="caution">
    <text evidence="16">The sequence shown here is derived from an EMBL/GenBank/DDBJ whole genome shotgun (WGS) entry which is preliminary data.</text>
</comment>
<evidence type="ECO:0000256" key="6">
    <source>
        <dbReference type="ARBA" id="ARBA00022763"/>
    </source>
</evidence>
<evidence type="ECO:0000256" key="1">
    <source>
        <dbReference type="ARBA" id="ARBA00002817"/>
    </source>
</evidence>
<evidence type="ECO:0000256" key="2">
    <source>
        <dbReference type="ARBA" id="ARBA00004123"/>
    </source>
</evidence>
<reference evidence="16" key="1">
    <citation type="submission" date="2021-03" db="EMBL/GenBank/DDBJ databases">
        <authorList>
            <person name="Tagirdzhanova G."/>
        </authorList>
    </citation>
    <scope>NUCLEOTIDE SEQUENCE</scope>
</reference>